<reference evidence="2" key="1">
    <citation type="submission" date="2022-06" db="EMBL/GenBank/DDBJ databases">
        <authorList>
            <person name="Legendre M."/>
            <person name="Claverie J.-M."/>
            <person name="Alempic J.-M."/>
            <person name="Abergel C."/>
        </authorList>
    </citation>
    <scope>NUCLEOTIDE SEQUENCE</scope>
    <source>
        <strain evidence="2">Kuranda</strain>
    </source>
</reference>
<proteinExistence type="predicted"/>
<evidence type="ECO:0000313" key="3">
    <source>
        <dbReference type="Proteomes" id="UP001185135"/>
    </source>
</evidence>
<dbReference type="SUPFAM" id="SSF82185">
    <property type="entry name" value="Histone H3 K4-specific methyltransferase SET7/9 N-terminal domain"/>
    <property type="match status" value="3"/>
</dbReference>
<sequence length="485" mass="54174">MADIAEKPNSDAGKDDYVALPDALPHADPARWGADWSWLYRARTTMTINPDRETRFCVATLSIIMRHGYGGDKRRAVYHGRVWQPVSGRWWKPPLPHGYGVLRVGPLVEEPDACDASERVRRLLPSEDTPIDPKCNAMATSGGWNNWNEGDWADGIWDQGDFKTGTARITCSDFYRYEGPWEDGYPHGEGVLWGQGSTSTGHFERGSLQGHATKVWGDPQDGYAYTGEWNCGQRHGRGSMTYRKANEKKDLSTIYMATYDGEWADDRHHRSGVATYTDGSHYNGQWRKDLRNGSGTMTEGDGSTFTGMWRKGDRHGHGVAADSDGARYEGEWGRDARSGKGKQTFADGAYYDGEWLFDTRAGQGVQVDTDGSRYEGIWVEGKRQGWGVQTYADGSSYEGEWHEDKRHGQGLQTDVDGSAYRGGWFDGKRHGFGTLRTGGGTGYMGQWKNDARDATVRSLSRLLGNPWRVSLSTIRTGTRPTLYVL</sequence>
<protein>
    <submittedName>
        <fullName evidence="2">Morn repeat protein</fullName>
    </submittedName>
</protein>
<dbReference type="Proteomes" id="UP001185135">
    <property type="component" value="Segment"/>
</dbReference>
<name>A0AA95EIK1_9VIRU</name>
<dbReference type="PANTHER" id="PTHR23084:SF263">
    <property type="entry name" value="MORN REPEAT-CONTAINING PROTEIN 1"/>
    <property type="match status" value="1"/>
</dbReference>
<accession>A0AA95EIK1</accession>
<dbReference type="Gene3D" id="2.20.110.10">
    <property type="entry name" value="Histone H3 K4-specific methyltransferase SET7/9 N-terminal domain"/>
    <property type="match status" value="4"/>
</dbReference>
<gene>
    <name evidence="2" type="ORF">pkur_cds_460</name>
</gene>
<evidence type="ECO:0000313" key="2">
    <source>
        <dbReference type="EMBL" id="WBR14634.1"/>
    </source>
</evidence>
<dbReference type="PANTHER" id="PTHR23084">
    <property type="entry name" value="PHOSPHATIDYLINOSITOL-4-PHOSPHATE 5-KINASE RELATED"/>
    <property type="match status" value="1"/>
</dbReference>
<dbReference type="EMBL" id="ON887157">
    <property type="protein sequence ID" value="WBR14634.1"/>
    <property type="molecule type" value="Genomic_DNA"/>
</dbReference>
<organism evidence="2 3">
    <name type="scientific">Pandoravirus kuranda</name>
    <dbReference type="NCBI Taxonomy" id="3019033"/>
    <lineage>
        <taxon>Viruses</taxon>
        <taxon>Pandoravirus</taxon>
    </lineage>
</organism>
<evidence type="ECO:0000256" key="1">
    <source>
        <dbReference type="ARBA" id="ARBA00022737"/>
    </source>
</evidence>
<dbReference type="InterPro" id="IPR003409">
    <property type="entry name" value="MORN"/>
</dbReference>
<keyword evidence="1" id="KW-0677">Repeat</keyword>
<dbReference type="SMART" id="SM00698">
    <property type="entry name" value="MORN"/>
    <property type="match status" value="10"/>
</dbReference>
<dbReference type="Pfam" id="PF02493">
    <property type="entry name" value="MORN"/>
    <property type="match status" value="11"/>
</dbReference>